<feature type="compositionally biased region" description="Pro residues" evidence="1">
    <location>
        <begin position="7"/>
        <end position="17"/>
    </location>
</feature>
<dbReference type="PANTHER" id="PTHR33401">
    <property type="entry name" value="LIGHT-HARVESTING COMPLEX-LIKE PROTEIN OHP2, CHLOROPLASTIC"/>
    <property type="match status" value="1"/>
</dbReference>
<dbReference type="AlphaFoldDB" id="A0A8X7V942"/>
<accession>A0A8X7V942</accession>
<protein>
    <submittedName>
        <fullName evidence="2">Uncharacterized protein</fullName>
    </submittedName>
</protein>
<gene>
    <name evidence="2" type="ORF">Bca52824_033022</name>
</gene>
<feature type="compositionally biased region" description="Low complexity" evidence="1">
    <location>
        <begin position="474"/>
        <end position="483"/>
    </location>
</feature>
<comment type="caution">
    <text evidence="2">The sequence shown here is derived from an EMBL/GenBank/DDBJ whole genome shotgun (WGS) entry which is preliminary data.</text>
</comment>
<evidence type="ECO:0000313" key="2">
    <source>
        <dbReference type="EMBL" id="KAG2304371.1"/>
    </source>
</evidence>
<sequence>MASLVASPPPPSEPPDPYLDVVFPVDPPDPPVPPDPPLLPLSNTPSFHFLAFSELLPHIDLVCSLFISAGAASVIRDHHWSVSSSSSPRSASLVPRCQGLQHTMLLLPLQPITTHLAIDALTTDLSGEIRQPGGAPETPPIYLVESAIWSGFLCGVPCCSVDGQLPTTGSCSVPSKPPFEAAPGTCAFMLSLIELDDKLTWLVSGKLQIHHGNVGFQSICLNSTITYSSTLVKVTRQVVSSHNYTSSSANDTPLQSCYRKDKSEQYLVEVLLQKRPQPVFTSENSDVRCFTPSFSEFNDWQHGFSSVKTLWCHHGNAGTKSFCRNSIFVNALEVLVKLHSIVIVMDVAIFLILDSPSPCFQASTVSQFFSAIITLAVDSESFVGFKAVHMLFAAEGGGFFSSSASGYSNGLALLLLGHKNDQKPVRVSPWSHYHLVAEETDTKFHLDASKNWLSRRCTSLMCFGRKSDRPENPSQPQDLPSDSSVHREGKKDHTPPSVDYNCEVSNRFALKSSLKKRSFSDAVLADGDDDVSRDGVLDHAERRKVQWPDTCGIEIAEVREFEPSEVDESDAEELHHGNRKSCMCTIM</sequence>
<evidence type="ECO:0000313" key="3">
    <source>
        <dbReference type="Proteomes" id="UP000886595"/>
    </source>
</evidence>
<organism evidence="2 3">
    <name type="scientific">Brassica carinata</name>
    <name type="common">Ethiopian mustard</name>
    <name type="synonym">Abyssinian cabbage</name>
    <dbReference type="NCBI Taxonomy" id="52824"/>
    <lineage>
        <taxon>Eukaryota</taxon>
        <taxon>Viridiplantae</taxon>
        <taxon>Streptophyta</taxon>
        <taxon>Embryophyta</taxon>
        <taxon>Tracheophyta</taxon>
        <taxon>Spermatophyta</taxon>
        <taxon>Magnoliopsida</taxon>
        <taxon>eudicotyledons</taxon>
        <taxon>Gunneridae</taxon>
        <taxon>Pentapetalae</taxon>
        <taxon>rosids</taxon>
        <taxon>malvids</taxon>
        <taxon>Brassicales</taxon>
        <taxon>Brassicaceae</taxon>
        <taxon>Brassiceae</taxon>
        <taxon>Brassica</taxon>
    </lineage>
</organism>
<feature type="region of interest" description="Disordered" evidence="1">
    <location>
        <begin position="465"/>
        <end position="500"/>
    </location>
</feature>
<dbReference type="PANTHER" id="PTHR33401:SF16">
    <property type="entry name" value="(RAPE) HYPOTHETICAL PROTEIN"/>
    <property type="match status" value="1"/>
</dbReference>
<dbReference type="Proteomes" id="UP000886595">
    <property type="component" value="Unassembled WGS sequence"/>
</dbReference>
<evidence type="ECO:0000256" key="1">
    <source>
        <dbReference type="SAM" id="MobiDB-lite"/>
    </source>
</evidence>
<dbReference type="EMBL" id="JAAMPC010000007">
    <property type="protein sequence ID" value="KAG2304371.1"/>
    <property type="molecule type" value="Genomic_DNA"/>
</dbReference>
<proteinExistence type="predicted"/>
<keyword evidence="3" id="KW-1185">Reference proteome</keyword>
<dbReference type="OrthoDB" id="1128741at2759"/>
<name>A0A8X7V942_BRACI</name>
<reference evidence="2 3" key="1">
    <citation type="submission" date="2020-02" db="EMBL/GenBank/DDBJ databases">
        <authorList>
            <person name="Ma Q."/>
            <person name="Huang Y."/>
            <person name="Song X."/>
            <person name="Pei D."/>
        </authorList>
    </citation>
    <scope>NUCLEOTIDE SEQUENCE [LARGE SCALE GENOMIC DNA]</scope>
    <source>
        <strain evidence="2">Sxm20200214</strain>
        <tissue evidence="2">Leaf</tissue>
    </source>
</reference>
<feature type="region of interest" description="Disordered" evidence="1">
    <location>
        <begin position="1"/>
        <end position="37"/>
    </location>
</feature>
<feature type="compositionally biased region" description="Basic and acidic residues" evidence="1">
    <location>
        <begin position="484"/>
        <end position="494"/>
    </location>
</feature>
<feature type="compositionally biased region" description="Pro residues" evidence="1">
    <location>
        <begin position="25"/>
        <end position="37"/>
    </location>
</feature>